<name>A0ACC0PT89_RHOML</name>
<proteinExistence type="predicted"/>
<organism evidence="1 2">
    <name type="scientific">Rhododendron molle</name>
    <name type="common">Chinese azalea</name>
    <name type="synonym">Azalea mollis</name>
    <dbReference type="NCBI Taxonomy" id="49168"/>
    <lineage>
        <taxon>Eukaryota</taxon>
        <taxon>Viridiplantae</taxon>
        <taxon>Streptophyta</taxon>
        <taxon>Embryophyta</taxon>
        <taxon>Tracheophyta</taxon>
        <taxon>Spermatophyta</taxon>
        <taxon>Magnoliopsida</taxon>
        <taxon>eudicotyledons</taxon>
        <taxon>Gunneridae</taxon>
        <taxon>Pentapetalae</taxon>
        <taxon>asterids</taxon>
        <taxon>Ericales</taxon>
        <taxon>Ericaceae</taxon>
        <taxon>Ericoideae</taxon>
        <taxon>Rhodoreae</taxon>
        <taxon>Rhododendron</taxon>
    </lineage>
</organism>
<dbReference type="Proteomes" id="UP001062846">
    <property type="component" value="Chromosome 2"/>
</dbReference>
<evidence type="ECO:0000313" key="1">
    <source>
        <dbReference type="EMBL" id="KAI8568705.1"/>
    </source>
</evidence>
<reference evidence="1" key="1">
    <citation type="submission" date="2022-02" db="EMBL/GenBank/DDBJ databases">
        <title>Plant Genome Project.</title>
        <authorList>
            <person name="Zhang R.-G."/>
        </authorList>
    </citation>
    <scope>NUCLEOTIDE SEQUENCE</scope>
    <source>
        <strain evidence="1">AT1</strain>
    </source>
</reference>
<evidence type="ECO:0000313" key="2">
    <source>
        <dbReference type="Proteomes" id="UP001062846"/>
    </source>
</evidence>
<gene>
    <name evidence="1" type="ORF">RHMOL_Rhmol02G0221300</name>
</gene>
<accession>A0ACC0PT89</accession>
<sequence length="326" mass="37596">MEKNQSDKQLNSITLLNQMASDPYYLFHFLAFFSYIPVRCSASHVLSPPFSSYLLHREIQAVIAFSLLTAIKMVRKETWEAFIAETLFFAKIFLFGIALVVDYHLALWYLLVFLVSQILLRSVMIPHFTFFVWFCLAVVYTLTQQPPYQGIGATLPLTPLQLEALLTDGNTSRFWLVEYRELSSSTCVQTSRFFPELSITYSNKNLSFGVVDLGLFPNTAEKFGISLGSSDKLPKYILFENGVEITRFPEMDFEAKTSTFTITKKLLCRHFELDRHLLDYINDVNSERIYTRRCEMCEVIDILAKEVEFGKNLGDEETPLEMFDAL</sequence>
<comment type="caution">
    <text evidence="1">The sequence shown here is derived from an EMBL/GenBank/DDBJ whole genome shotgun (WGS) entry which is preliminary data.</text>
</comment>
<dbReference type="EMBL" id="CM046389">
    <property type="protein sequence ID" value="KAI8568705.1"/>
    <property type="molecule type" value="Genomic_DNA"/>
</dbReference>
<keyword evidence="2" id="KW-1185">Reference proteome</keyword>
<protein>
    <submittedName>
        <fullName evidence="1">Uncharacterized protein</fullName>
    </submittedName>
</protein>